<dbReference type="Gene3D" id="2.60.40.2210">
    <property type="match status" value="1"/>
</dbReference>
<dbReference type="SUPFAM" id="SSF88688">
    <property type="entry name" value="Families 57/38 glycoside transferase middle domain"/>
    <property type="match status" value="1"/>
</dbReference>
<keyword evidence="4" id="KW-0326">Glycosidase</keyword>
<proteinExistence type="inferred from homology"/>
<evidence type="ECO:0000256" key="4">
    <source>
        <dbReference type="ARBA" id="ARBA00023295"/>
    </source>
</evidence>
<dbReference type="GO" id="GO:0009313">
    <property type="term" value="P:oligosaccharide catabolic process"/>
    <property type="evidence" value="ECO:0007669"/>
    <property type="project" value="TreeGrafter"/>
</dbReference>
<dbReference type="InterPro" id="IPR011330">
    <property type="entry name" value="Glyco_hydro/deAcase_b/a-brl"/>
</dbReference>
<dbReference type="SUPFAM" id="SSF74650">
    <property type="entry name" value="Galactose mutarotase-like"/>
    <property type="match status" value="1"/>
</dbReference>
<dbReference type="GO" id="GO:0046872">
    <property type="term" value="F:metal ion binding"/>
    <property type="evidence" value="ECO:0007669"/>
    <property type="project" value="UniProtKB-KW"/>
</dbReference>
<evidence type="ECO:0000313" key="7">
    <source>
        <dbReference type="Proteomes" id="UP000216133"/>
    </source>
</evidence>
<reference evidence="6 7" key="1">
    <citation type="submission" date="2017-07" db="EMBL/GenBank/DDBJ databases">
        <title>Isolation and whole genome analysis of endospore-forming bacteria from heroin.</title>
        <authorList>
            <person name="Kalinowski J."/>
            <person name="Ahrens B."/>
            <person name="Al-Dilaimi A."/>
            <person name="Winkler A."/>
            <person name="Wibberg D."/>
            <person name="Schleenbecker U."/>
            <person name="Ruckert C."/>
            <person name="Wolfel R."/>
            <person name="Grass G."/>
        </authorList>
    </citation>
    <scope>NUCLEOTIDE SEQUENCE [LARGE SCALE GENOMIC DNA]</scope>
    <source>
        <strain evidence="6 7">7523-2</strain>
    </source>
</reference>
<dbReference type="GO" id="GO:0004559">
    <property type="term" value="F:alpha-mannosidase activity"/>
    <property type="evidence" value="ECO:0007669"/>
    <property type="project" value="InterPro"/>
</dbReference>
<evidence type="ECO:0000256" key="1">
    <source>
        <dbReference type="ARBA" id="ARBA00009792"/>
    </source>
</evidence>
<keyword evidence="2" id="KW-0479">Metal-binding</keyword>
<dbReference type="Pfam" id="PF18438">
    <property type="entry name" value="Glyco_hydro_38"/>
    <property type="match status" value="1"/>
</dbReference>
<dbReference type="SUPFAM" id="SSF88713">
    <property type="entry name" value="Glycoside hydrolase/deacetylase"/>
    <property type="match status" value="1"/>
</dbReference>
<protein>
    <recommendedName>
        <fullName evidence="5">Glycoside hydrolase family 38 central domain-containing protein</fullName>
    </recommendedName>
</protein>
<dbReference type="Gene3D" id="1.20.1270.50">
    <property type="entry name" value="Glycoside hydrolase family 38, central domain"/>
    <property type="match status" value="1"/>
</dbReference>
<evidence type="ECO:0000256" key="2">
    <source>
        <dbReference type="ARBA" id="ARBA00022723"/>
    </source>
</evidence>
<keyword evidence="3" id="KW-0378">Hydrolase</keyword>
<dbReference type="GO" id="GO:0006013">
    <property type="term" value="P:mannose metabolic process"/>
    <property type="evidence" value="ECO:0007669"/>
    <property type="project" value="InterPro"/>
</dbReference>
<dbReference type="InterPro" id="IPR028995">
    <property type="entry name" value="Glyco_hydro_57/38_cen_sf"/>
</dbReference>
<evidence type="ECO:0000259" key="5">
    <source>
        <dbReference type="SMART" id="SM00872"/>
    </source>
</evidence>
<evidence type="ECO:0000256" key="3">
    <source>
        <dbReference type="ARBA" id="ARBA00022801"/>
    </source>
</evidence>
<evidence type="ECO:0000313" key="6">
    <source>
        <dbReference type="EMBL" id="PAF24328.1"/>
    </source>
</evidence>
<dbReference type="PANTHER" id="PTHR46017">
    <property type="entry name" value="ALPHA-MANNOSIDASE 2C1"/>
    <property type="match status" value="1"/>
</dbReference>
<dbReference type="InterPro" id="IPR027291">
    <property type="entry name" value="Glyco_hydro_38_N_sf"/>
</dbReference>
<dbReference type="Pfam" id="PF01074">
    <property type="entry name" value="Glyco_hydro_38N"/>
    <property type="match status" value="1"/>
</dbReference>
<dbReference type="CDD" id="cd10814">
    <property type="entry name" value="GH38N_AMII_SpGH38_like"/>
    <property type="match status" value="1"/>
</dbReference>
<sequence>MKTTAHIIAHTHWDREWYRPFEHHRHDFVVLMNQLLAQFEQDPSFASFHLDGQTILLADYLAVHPEKEETLKKWVQAGKLNIGPWYVLQDAFLTSAEANVRNLLYGMADARRFGEPVLIGYFPDTFGIYGQAPQLLKQAGITAAAFGRGVKPTGFNNTVSDAKAFESPYSELNWSAPDGSSVLGILFANWYSNGNEIPVNENEAKAYWTTKLADAKKYASTSHLLFMNGCDHQPVQRNLPEAIKTAQALFPHIQFIQSDFTSYIERVRTELPPTIQTITGELRNQRTDGWSTLVNTASSRIYLKQLNEKAQMRLEKQVEPLLAIEWLLGHEVDGAYVRYAWKQLMENHPHDSICGCSVDEVHEEMVVRFQKTIQLAERLAEASIDRLAEQVDTTGFGEEAIPIVCFNGSGHASETVVETDIAFEKKYFTGEAFTAMLQQLDEKPFPVFKAFDSAGNPVEATFTQMETAFGYELPDDGFRKPYYARRVNMQAHVKLPAFGYTTIYVLQGKQEANGETIAAADGRSLENEWLKVTIHDDGSYDMICKQTGTHYPNLGVYEDSGDIGNEYMYKEANGTRLTTKGNEATVEIVKNTALEARIAIIHKWELPKSADRSFVDEKRELRWHPNRQAGRSDEQVTCEMVTTLSLQKNSRRLFVDWTIDNQAMDHRIRVLYPTSARCQTHLAGSVFEVAERSNTPSKEWENPSFDHHMQGYVAVGNEERGVAIAAFGLHEYEVLPESDYSIAVTLLRAVSEMGDWGDFPTAGAQCQGKQTAQWSVYPMHGDLRKSERLPNIYHAYTQPVVKQVKASRGSLPHSFEAVPIEAENMVITAIKLAEDGKAAAIRAFQPGVGEGMVQSRTGASLFRSTILEKDLGEIQSEAVRPYQIKTYLVKGVSRP</sequence>
<dbReference type="InterPro" id="IPR037094">
    <property type="entry name" value="Glyco_hydro_38_cen_sf"/>
</dbReference>
<dbReference type="Gene3D" id="3.20.110.10">
    <property type="entry name" value="Glycoside hydrolase 38, N terminal domain"/>
    <property type="match status" value="1"/>
</dbReference>
<dbReference type="GO" id="GO:0030246">
    <property type="term" value="F:carbohydrate binding"/>
    <property type="evidence" value="ECO:0007669"/>
    <property type="project" value="InterPro"/>
</dbReference>
<dbReference type="InterPro" id="IPR041509">
    <property type="entry name" value="GH38_beta-1"/>
</dbReference>
<dbReference type="Gene3D" id="2.70.98.30">
    <property type="entry name" value="Golgi alpha-mannosidase II, domain 4"/>
    <property type="match status" value="1"/>
</dbReference>
<comment type="caution">
    <text evidence="6">The sequence shown here is derived from an EMBL/GenBank/DDBJ whole genome shotgun (WGS) entry which is preliminary data.</text>
</comment>
<organism evidence="6 7">
    <name type="scientific">Shouchella clausii</name>
    <name type="common">Alkalihalobacillus clausii</name>
    <dbReference type="NCBI Taxonomy" id="79880"/>
    <lineage>
        <taxon>Bacteria</taxon>
        <taxon>Bacillati</taxon>
        <taxon>Bacillota</taxon>
        <taxon>Bacilli</taxon>
        <taxon>Bacillales</taxon>
        <taxon>Bacillaceae</taxon>
        <taxon>Shouchella</taxon>
    </lineage>
</organism>
<dbReference type="SMART" id="SM00872">
    <property type="entry name" value="Alpha-mann_mid"/>
    <property type="match status" value="1"/>
</dbReference>
<dbReference type="Proteomes" id="UP000216133">
    <property type="component" value="Unassembled WGS sequence"/>
</dbReference>
<comment type="similarity">
    <text evidence="1">Belongs to the glycosyl hydrolase 38 family.</text>
</comment>
<dbReference type="InterPro" id="IPR000602">
    <property type="entry name" value="Glyco_hydro_38_N"/>
</dbReference>
<dbReference type="RefSeq" id="WP_095328133.1">
    <property type="nucleotide sequence ID" value="NZ_NPBS01000112.1"/>
</dbReference>
<dbReference type="InterPro" id="IPR015341">
    <property type="entry name" value="Glyco_hydro_38_cen"/>
</dbReference>
<dbReference type="InterPro" id="IPR011013">
    <property type="entry name" value="Gal_mutarotase_sf_dom"/>
</dbReference>
<dbReference type="InterPro" id="IPR011682">
    <property type="entry name" value="Glyco_hydro_38_C"/>
</dbReference>
<feature type="domain" description="Glycoside hydrolase family 38 central" evidence="5">
    <location>
        <begin position="296"/>
        <end position="369"/>
    </location>
</feature>
<dbReference type="Pfam" id="PF07748">
    <property type="entry name" value="Glyco_hydro_38C"/>
    <property type="match status" value="1"/>
</dbReference>
<dbReference type="AlphaFoldDB" id="A0A268RVN4"/>
<accession>A0A268RVN4</accession>
<dbReference type="Pfam" id="PF09261">
    <property type="entry name" value="Alpha-mann_mid"/>
    <property type="match status" value="1"/>
</dbReference>
<name>A0A268RVN4_SHOCL</name>
<dbReference type="PANTHER" id="PTHR46017:SF2">
    <property type="entry name" value="MANNOSYLGLYCERATE HYDROLASE"/>
    <property type="match status" value="1"/>
</dbReference>
<dbReference type="EMBL" id="NPBS01000112">
    <property type="protein sequence ID" value="PAF24328.1"/>
    <property type="molecule type" value="Genomic_DNA"/>
</dbReference>
<gene>
    <name evidence="6" type="ORF">CHH61_19165</name>
</gene>